<dbReference type="InterPro" id="IPR002178">
    <property type="entry name" value="PTS_EIIA_type-2_dom"/>
</dbReference>
<feature type="domain" description="PTS EIIB type-2" evidence="7">
    <location>
        <begin position="430"/>
        <end position="521"/>
    </location>
</feature>
<protein>
    <submittedName>
        <fullName evidence="9">BglG family transcription antiterminator</fullName>
    </submittedName>
</protein>
<dbReference type="SUPFAM" id="SSF52794">
    <property type="entry name" value="PTS system IIB component-like"/>
    <property type="match status" value="1"/>
</dbReference>
<dbReference type="Pfam" id="PF08279">
    <property type="entry name" value="HTH_11"/>
    <property type="match status" value="1"/>
</dbReference>
<accession>A0ABZ2Y2W5</accession>
<sequence>MNISPRIKKIIHILCEKSNYITIESIAKELEVSSRTVLRELDDVEKWFSSNGYRLDKKKGTGIRLKADESQKKNILQILEGQKVEKVFLAEERHPLILSELLFNGKIIKMYYFAHLFDITEGTVRSDLEKVEEWLQKYNLQIVKKRGLGIYIEGEEKNIRRACKDLIYEYVDETYLLNLIRNNINKNIKVANHTEPKIQDKILGFIDFNTIKLLDEFITEIQKQLGYQLADDAYCSLLVNMSIGIKRIKNNGKITIERKMLQQIKDTKEYKIVSELVHSLGNKLNIEFSVSEIVYITMYIKGCGGKDTLFCSDNSMIEDFKLIKIGKEMIRIAEIGLGYYLEQNEKLLIGLVRHLGPAINRIKMNLDIRNPLLQEIKQSYPQLFKVAGECAKVMEKHEEIKVPEEEIAYIAMHLGAAMEHRKKERSTKHYRIVVACSSGIGASRMLSSRIEKEFPYVHIVDCISTLNIDSDTLKEQDVDLIVSTVPIPNCSLPVVVVNPLFNKQNKEELEKFFVNLEEDHKTIGHLKQKNMTLKEKLEILNIYNRKIIQVLDHFRLIQDASVEDVDDAIALVKNQVTEDEKARAVLSNDLIHREKQGSTLLEQKKIMLLHCRSDAVDSLYFWIIRPNNNFYIKDLDGNNKPVSIISVMLAPKKIEKEGLEILSEITKELMENSGFTYLIRERAEKEIYNELSEILERFYLQKSLNIN</sequence>
<dbReference type="Gene3D" id="1.10.10.10">
    <property type="entry name" value="Winged helix-like DNA-binding domain superfamily/Winged helix DNA-binding domain"/>
    <property type="match status" value="1"/>
</dbReference>
<feature type="domain" description="PRD" evidence="8">
    <location>
        <begin position="317"/>
        <end position="424"/>
    </location>
</feature>
<dbReference type="InterPro" id="IPR036388">
    <property type="entry name" value="WH-like_DNA-bd_sf"/>
</dbReference>
<dbReference type="InterPro" id="IPR007737">
    <property type="entry name" value="Mga_HTH"/>
</dbReference>
<dbReference type="InterPro" id="IPR011608">
    <property type="entry name" value="PRD"/>
</dbReference>
<dbReference type="InterPro" id="IPR036390">
    <property type="entry name" value="WH_DNA-bd_sf"/>
</dbReference>
<dbReference type="Gene3D" id="3.40.50.2300">
    <property type="match status" value="1"/>
</dbReference>
<evidence type="ECO:0000256" key="3">
    <source>
        <dbReference type="ARBA" id="ARBA00023015"/>
    </source>
</evidence>
<evidence type="ECO:0000313" key="9">
    <source>
        <dbReference type="EMBL" id="WZL68921.1"/>
    </source>
</evidence>
<keyword evidence="4" id="KW-0010">Activator</keyword>
<dbReference type="EMBL" id="CP121687">
    <property type="protein sequence ID" value="WZL68921.1"/>
    <property type="molecule type" value="Genomic_DNA"/>
</dbReference>
<dbReference type="Proteomes" id="UP001486565">
    <property type="component" value="Chromosome"/>
</dbReference>
<dbReference type="InterPro" id="IPR016152">
    <property type="entry name" value="PTrfase/Anion_transptr"/>
</dbReference>
<dbReference type="Pfam" id="PF00359">
    <property type="entry name" value="PTS_EIIA_2"/>
    <property type="match status" value="1"/>
</dbReference>
<dbReference type="PROSITE" id="PS51372">
    <property type="entry name" value="PRD_2"/>
    <property type="match status" value="2"/>
</dbReference>
<dbReference type="SUPFAM" id="SSF63520">
    <property type="entry name" value="PTS-regulatory domain, PRD"/>
    <property type="match status" value="2"/>
</dbReference>
<evidence type="ECO:0000256" key="2">
    <source>
        <dbReference type="ARBA" id="ARBA00022737"/>
    </source>
</evidence>
<dbReference type="InterPro" id="IPR036634">
    <property type="entry name" value="PRD_sf"/>
</dbReference>
<dbReference type="Gene3D" id="3.40.930.10">
    <property type="entry name" value="Mannitol-specific EII, Chain A"/>
    <property type="match status" value="1"/>
</dbReference>
<dbReference type="PROSITE" id="PS51094">
    <property type="entry name" value="PTS_EIIA_TYPE_2"/>
    <property type="match status" value="1"/>
</dbReference>
<dbReference type="SUPFAM" id="SSF46785">
    <property type="entry name" value="Winged helix' DNA-binding domain"/>
    <property type="match status" value="1"/>
</dbReference>
<keyword evidence="10" id="KW-1185">Reference proteome</keyword>
<evidence type="ECO:0000313" key="10">
    <source>
        <dbReference type="Proteomes" id="UP001486565"/>
    </source>
</evidence>
<reference evidence="9 10" key="1">
    <citation type="submission" date="2023-03" db="EMBL/GenBank/DDBJ databases">
        <title>Novel Species.</title>
        <authorList>
            <person name="Ma S."/>
        </authorList>
    </citation>
    <scope>NUCLEOTIDE SEQUENCE [LARGE SCALE GENOMIC DNA]</scope>
    <source>
        <strain evidence="9 10">LIND6LT2</strain>
    </source>
</reference>
<dbReference type="PANTHER" id="PTHR30185:SF18">
    <property type="entry name" value="TRANSCRIPTIONAL REGULATOR MTLR"/>
    <property type="match status" value="1"/>
</dbReference>
<organism evidence="9 10">
    <name type="scientific">Defluviitalea saccharophila</name>
    <dbReference type="NCBI Taxonomy" id="879970"/>
    <lineage>
        <taxon>Bacteria</taxon>
        <taxon>Bacillati</taxon>
        <taxon>Bacillota</taxon>
        <taxon>Clostridia</taxon>
        <taxon>Lachnospirales</taxon>
        <taxon>Defluviitaleaceae</taxon>
        <taxon>Defluviitalea</taxon>
    </lineage>
</organism>
<dbReference type="PANTHER" id="PTHR30185">
    <property type="entry name" value="CRYPTIC BETA-GLUCOSIDE BGL OPERON ANTITERMINATOR"/>
    <property type="match status" value="1"/>
</dbReference>
<keyword evidence="2" id="KW-0677">Repeat</keyword>
<feature type="domain" description="PRD" evidence="8">
    <location>
        <begin position="205"/>
        <end position="310"/>
    </location>
</feature>
<evidence type="ECO:0000256" key="5">
    <source>
        <dbReference type="ARBA" id="ARBA00023163"/>
    </source>
</evidence>
<evidence type="ECO:0000259" key="7">
    <source>
        <dbReference type="PROSITE" id="PS51099"/>
    </source>
</evidence>
<keyword evidence="3" id="KW-0805">Transcription regulation</keyword>
<evidence type="ECO:0000259" key="6">
    <source>
        <dbReference type="PROSITE" id="PS51094"/>
    </source>
</evidence>
<keyword evidence="5" id="KW-0804">Transcription</keyword>
<dbReference type="Pfam" id="PF00874">
    <property type="entry name" value="PRD"/>
    <property type="match status" value="2"/>
</dbReference>
<dbReference type="Gene3D" id="1.10.1790.10">
    <property type="entry name" value="PRD domain"/>
    <property type="match status" value="2"/>
</dbReference>
<dbReference type="InterPro" id="IPR013196">
    <property type="entry name" value="HTH_11"/>
</dbReference>
<proteinExistence type="predicted"/>
<gene>
    <name evidence="9" type="ORF">QBE51_08825</name>
</gene>
<dbReference type="InterPro" id="IPR050661">
    <property type="entry name" value="BglG_antiterminators"/>
</dbReference>
<dbReference type="InterPro" id="IPR036095">
    <property type="entry name" value="PTS_EIIB-like_sf"/>
</dbReference>
<keyword evidence="1" id="KW-0808">Transferase</keyword>
<dbReference type="RefSeq" id="WP_341875929.1">
    <property type="nucleotide sequence ID" value="NZ_CP121687.1"/>
</dbReference>
<dbReference type="Pfam" id="PF05043">
    <property type="entry name" value="Mga"/>
    <property type="match status" value="1"/>
</dbReference>
<feature type="domain" description="PTS EIIA type-2" evidence="6">
    <location>
        <begin position="549"/>
        <end position="694"/>
    </location>
</feature>
<dbReference type="InterPro" id="IPR013011">
    <property type="entry name" value="PTS_EIIB_2"/>
</dbReference>
<evidence type="ECO:0000256" key="4">
    <source>
        <dbReference type="ARBA" id="ARBA00023159"/>
    </source>
</evidence>
<evidence type="ECO:0000256" key="1">
    <source>
        <dbReference type="ARBA" id="ARBA00022679"/>
    </source>
</evidence>
<name>A0ABZ2Y2W5_9FIRM</name>
<dbReference type="PROSITE" id="PS51099">
    <property type="entry name" value="PTS_EIIB_TYPE_2"/>
    <property type="match status" value="1"/>
</dbReference>
<dbReference type="CDD" id="cd05568">
    <property type="entry name" value="PTS_IIB_bgl_like"/>
    <property type="match status" value="1"/>
</dbReference>
<dbReference type="SUPFAM" id="SSF55804">
    <property type="entry name" value="Phoshotransferase/anion transport protein"/>
    <property type="match status" value="1"/>
</dbReference>
<evidence type="ECO:0000259" key="8">
    <source>
        <dbReference type="PROSITE" id="PS51372"/>
    </source>
</evidence>